<dbReference type="Proteomes" id="UP000192907">
    <property type="component" value="Unassembled WGS sequence"/>
</dbReference>
<evidence type="ECO:0000313" key="1">
    <source>
        <dbReference type="EMBL" id="SMF35162.1"/>
    </source>
</evidence>
<dbReference type="STRING" id="1513793.SAMN06296036_110207"/>
<accession>A0A1Y6C3Y7</accession>
<name>A0A1Y6C3Y7_9BACT</name>
<sequence length="111" mass="12270">MSKTISGISISWQEDGTVSSVDSNIALNEINNIRDLGEKASKLLHQFAEGRPSKLVIHENVPIEVNGKRVTSFRGITHYNDTTNLYTTSLAEIPDIEELSKKSDRLELGSV</sequence>
<dbReference type="RefSeq" id="WP_132325925.1">
    <property type="nucleotide sequence ID" value="NZ_FWZT01000010.1"/>
</dbReference>
<reference evidence="2" key="1">
    <citation type="submission" date="2017-04" db="EMBL/GenBank/DDBJ databases">
        <authorList>
            <person name="Varghese N."/>
            <person name="Submissions S."/>
        </authorList>
    </citation>
    <scope>NUCLEOTIDE SEQUENCE [LARGE SCALE GENOMIC DNA]</scope>
    <source>
        <strain evidence="2">RKEM611</strain>
    </source>
</reference>
<proteinExistence type="predicted"/>
<protein>
    <submittedName>
        <fullName evidence="1">Uncharacterized protein</fullName>
    </submittedName>
</protein>
<keyword evidence="2" id="KW-1185">Reference proteome</keyword>
<evidence type="ECO:0000313" key="2">
    <source>
        <dbReference type="Proteomes" id="UP000192907"/>
    </source>
</evidence>
<dbReference type="AlphaFoldDB" id="A0A1Y6C3Y7"/>
<organism evidence="1 2">
    <name type="scientific">Pseudobacteriovorax antillogorgiicola</name>
    <dbReference type="NCBI Taxonomy" id="1513793"/>
    <lineage>
        <taxon>Bacteria</taxon>
        <taxon>Pseudomonadati</taxon>
        <taxon>Bdellovibrionota</taxon>
        <taxon>Oligoflexia</taxon>
        <taxon>Oligoflexales</taxon>
        <taxon>Pseudobacteriovoracaceae</taxon>
        <taxon>Pseudobacteriovorax</taxon>
    </lineage>
</organism>
<gene>
    <name evidence="1" type="ORF">SAMN06296036_110207</name>
</gene>
<dbReference type="EMBL" id="FWZT01000010">
    <property type="protein sequence ID" value="SMF35162.1"/>
    <property type="molecule type" value="Genomic_DNA"/>
</dbReference>